<reference evidence="2 3" key="1">
    <citation type="journal article" date="2016" name="PLoS Pathog.">
        <title>Biosynthesis of antibiotic leucinostatins in bio-control fungus Purpureocillium lilacinum and their inhibition on phytophthora revealed by genome mining.</title>
        <authorList>
            <person name="Wang G."/>
            <person name="Liu Z."/>
            <person name="Lin R."/>
            <person name="Li E."/>
            <person name="Mao Z."/>
            <person name="Ling J."/>
            <person name="Yang Y."/>
            <person name="Yin W.B."/>
            <person name="Xie B."/>
        </authorList>
    </citation>
    <scope>NUCLEOTIDE SEQUENCE [LARGE SCALE GENOMIC DNA]</scope>
    <source>
        <strain evidence="2">170</strain>
    </source>
</reference>
<keyword evidence="3" id="KW-1185">Reference proteome</keyword>
<dbReference type="Proteomes" id="UP000078397">
    <property type="component" value="Unassembled WGS sequence"/>
</dbReference>
<dbReference type="KEGG" id="pchm:VFPPC_18034"/>
<keyword evidence="1" id="KW-0472">Membrane</keyword>
<feature type="transmembrane region" description="Helical" evidence="1">
    <location>
        <begin position="125"/>
        <end position="144"/>
    </location>
</feature>
<gene>
    <name evidence="2" type="ORF">VFPPC_18034</name>
</gene>
<organism evidence="2 3">
    <name type="scientific">Pochonia chlamydosporia 170</name>
    <dbReference type="NCBI Taxonomy" id="1380566"/>
    <lineage>
        <taxon>Eukaryota</taxon>
        <taxon>Fungi</taxon>
        <taxon>Dikarya</taxon>
        <taxon>Ascomycota</taxon>
        <taxon>Pezizomycotina</taxon>
        <taxon>Sordariomycetes</taxon>
        <taxon>Hypocreomycetidae</taxon>
        <taxon>Hypocreales</taxon>
        <taxon>Clavicipitaceae</taxon>
        <taxon>Pochonia</taxon>
    </lineage>
</organism>
<keyword evidence="1" id="KW-1133">Transmembrane helix</keyword>
<dbReference type="GeneID" id="33936910"/>
<evidence type="ECO:0000313" key="2">
    <source>
        <dbReference type="EMBL" id="OWT42779.1"/>
    </source>
</evidence>
<protein>
    <submittedName>
        <fullName evidence="2">Uncharacterized protein</fullName>
    </submittedName>
</protein>
<evidence type="ECO:0000313" key="3">
    <source>
        <dbReference type="Proteomes" id="UP000078397"/>
    </source>
</evidence>
<accession>A0A219AQ79</accession>
<name>A0A219AQ79_METCM</name>
<dbReference type="EMBL" id="LSBJ02000006">
    <property type="protein sequence ID" value="OWT42779.1"/>
    <property type="molecule type" value="Genomic_DNA"/>
</dbReference>
<dbReference type="AlphaFoldDB" id="A0A219AQ79"/>
<comment type="caution">
    <text evidence="2">The sequence shown here is derived from an EMBL/GenBank/DDBJ whole genome shotgun (WGS) entry which is preliminary data.</text>
</comment>
<evidence type="ECO:0000256" key="1">
    <source>
        <dbReference type="SAM" id="Phobius"/>
    </source>
</evidence>
<dbReference type="RefSeq" id="XP_022285255.1">
    <property type="nucleotide sequence ID" value="XM_022429695.1"/>
</dbReference>
<keyword evidence="1" id="KW-0812">Transmembrane</keyword>
<sequence length="280" mass="32464">MTATRLLGIQKPKPKASIFFDVVDFYLHLLRFLIPFSLSSCLVSFRPKYWQLNSSASYFLPLFDVDILVHIRQVEYRLVCPILARFLKRFNDARRSRVKEEHQHKDTLPDDYGCRYGARLQRRHSFCASGYIVFILLIWIELSWGQGDWPDWRCFLAGCKLVGLALDDDWEVDDRYDCKAVKMPYDRIRNEREIFKRRFLQCEVGVTLGDPARRNAHLDPNACLRHQQCLHQQTPAEPPTCPFRTAPLAVCAASRNELKPGPAEFLTAPTVCADQMTIVP</sequence>
<proteinExistence type="predicted"/>